<protein>
    <submittedName>
        <fullName evidence="1">Uncharacterized protein</fullName>
    </submittedName>
</protein>
<gene>
    <name evidence="1" type="ORF">H9Y05_04505</name>
</gene>
<dbReference type="EMBL" id="JACVEL010000002">
    <property type="protein sequence ID" value="MBC9811732.1"/>
    <property type="molecule type" value="Genomic_DNA"/>
</dbReference>
<dbReference type="AlphaFoldDB" id="A0A8J6P4V4"/>
<reference evidence="1" key="1">
    <citation type="submission" date="2020-09" db="EMBL/GenBank/DDBJ databases">
        <title>Taishania pollutisoli gen. nov., sp. nov., Isolated from Tetrabromobisphenol A-Contaminated Soil.</title>
        <authorList>
            <person name="Chen Q."/>
        </authorList>
    </citation>
    <scope>NUCLEOTIDE SEQUENCE</scope>
    <source>
        <strain evidence="1">CZZ-1</strain>
    </source>
</reference>
<evidence type="ECO:0000313" key="2">
    <source>
        <dbReference type="Proteomes" id="UP000652681"/>
    </source>
</evidence>
<evidence type="ECO:0000313" key="1">
    <source>
        <dbReference type="EMBL" id="MBC9811732.1"/>
    </source>
</evidence>
<dbReference type="Proteomes" id="UP000652681">
    <property type="component" value="Unassembled WGS sequence"/>
</dbReference>
<comment type="caution">
    <text evidence="1">The sequence shown here is derived from an EMBL/GenBank/DDBJ whole genome shotgun (WGS) entry which is preliminary data.</text>
</comment>
<proteinExistence type="predicted"/>
<accession>A0A8J6P4V4</accession>
<sequence length="93" mass="11121">MDKRLQLFWDELITQCEQRNTFEFLFKIESWGILWTPWFIYANDASLQFTANDISESDLKRLVDLKMIVLVEEIAPVDPLDLKIEKYQIKQHG</sequence>
<keyword evidence="2" id="KW-1185">Reference proteome</keyword>
<name>A0A8J6P4V4_9FLAO</name>
<dbReference type="RefSeq" id="WP_163490831.1">
    <property type="nucleotide sequence ID" value="NZ_JACVEL010000002.1"/>
</dbReference>
<organism evidence="1 2">
    <name type="scientific">Taishania pollutisoli</name>
    <dbReference type="NCBI Taxonomy" id="2766479"/>
    <lineage>
        <taxon>Bacteria</taxon>
        <taxon>Pseudomonadati</taxon>
        <taxon>Bacteroidota</taxon>
        <taxon>Flavobacteriia</taxon>
        <taxon>Flavobacteriales</taxon>
        <taxon>Crocinitomicaceae</taxon>
        <taxon>Taishania</taxon>
    </lineage>
</organism>